<comment type="caution">
    <text evidence="10">Lacks conserved residue(s) required for the propagation of feature annotation.</text>
</comment>
<keyword evidence="3" id="KW-0645">Protease</keyword>
<evidence type="ECO:0000256" key="1">
    <source>
        <dbReference type="ARBA" id="ARBA00004613"/>
    </source>
</evidence>
<evidence type="ECO:0000256" key="9">
    <source>
        <dbReference type="ARBA" id="ARBA00023180"/>
    </source>
</evidence>
<reference evidence="13 14" key="1">
    <citation type="submission" date="2022-12" db="EMBL/GenBank/DDBJ databases">
        <title>Chromosome-level genome of Tegillarca granosa.</title>
        <authorList>
            <person name="Kim J."/>
        </authorList>
    </citation>
    <scope>NUCLEOTIDE SEQUENCE [LARGE SCALE GENOMIC DNA]</scope>
    <source>
        <strain evidence="13">Teg-2019</strain>
        <tissue evidence="13">Adductor muscle</tissue>
    </source>
</reference>
<protein>
    <recommendedName>
        <fullName evidence="12">Peptidase M12B domain-containing protein</fullName>
    </recommendedName>
</protein>
<feature type="compositionally biased region" description="Basic and acidic residues" evidence="11">
    <location>
        <begin position="24"/>
        <end position="48"/>
    </location>
</feature>
<dbReference type="InterPro" id="IPR045371">
    <property type="entry name" value="ADAMTS_CR_3"/>
</dbReference>
<keyword evidence="9" id="KW-0325">Glycoprotein</keyword>
<comment type="caution">
    <text evidence="13">The sequence shown here is derived from an EMBL/GenBank/DDBJ whole genome shotgun (WGS) entry which is preliminary data.</text>
</comment>
<evidence type="ECO:0000256" key="10">
    <source>
        <dbReference type="PROSITE-ProRule" id="PRU00276"/>
    </source>
</evidence>
<name>A0ABQ9E8H2_TEGGR</name>
<evidence type="ECO:0000256" key="5">
    <source>
        <dbReference type="ARBA" id="ARBA00022801"/>
    </source>
</evidence>
<evidence type="ECO:0000256" key="7">
    <source>
        <dbReference type="ARBA" id="ARBA00023049"/>
    </source>
</evidence>
<feature type="binding site" evidence="10">
    <location>
        <position position="220"/>
    </location>
    <ligand>
        <name>Zn(2+)</name>
        <dbReference type="ChEBI" id="CHEBI:29105"/>
        <note>catalytic</note>
    </ligand>
</feature>
<dbReference type="InterPro" id="IPR024079">
    <property type="entry name" value="MetalloPept_cat_dom_sf"/>
</dbReference>
<dbReference type="Pfam" id="PF19030">
    <property type="entry name" value="TSP1_ADAMTS"/>
    <property type="match status" value="2"/>
</dbReference>
<dbReference type="InterPro" id="IPR000884">
    <property type="entry name" value="TSP1_rpt"/>
</dbReference>
<feature type="region of interest" description="Disordered" evidence="11">
    <location>
        <begin position="24"/>
        <end position="66"/>
    </location>
</feature>
<dbReference type="Gene3D" id="2.20.100.10">
    <property type="entry name" value="Thrombospondin type-1 (TSP1) repeat"/>
    <property type="match status" value="3"/>
</dbReference>
<evidence type="ECO:0000256" key="2">
    <source>
        <dbReference type="ARBA" id="ARBA00022525"/>
    </source>
</evidence>
<dbReference type="InterPro" id="IPR001590">
    <property type="entry name" value="Peptidase_M12B"/>
</dbReference>
<dbReference type="PRINTS" id="PR01857">
    <property type="entry name" value="ADAMTSFAMILY"/>
</dbReference>
<evidence type="ECO:0000259" key="12">
    <source>
        <dbReference type="PROSITE" id="PS50215"/>
    </source>
</evidence>
<feature type="domain" description="Peptidase M12B" evidence="12">
    <location>
        <begin position="70"/>
        <end position="282"/>
    </location>
</feature>
<dbReference type="PROSITE" id="PS50215">
    <property type="entry name" value="ADAM_MEPRO"/>
    <property type="match status" value="1"/>
</dbReference>
<organism evidence="13 14">
    <name type="scientific">Tegillarca granosa</name>
    <name type="common">Malaysian cockle</name>
    <name type="synonym">Anadara granosa</name>
    <dbReference type="NCBI Taxonomy" id="220873"/>
    <lineage>
        <taxon>Eukaryota</taxon>
        <taxon>Metazoa</taxon>
        <taxon>Spiralia</taxon>
        <taxon>Lophotrochozoa</taxon>
        <taxon>Mollusca</taxon>
        <taxon>Bivalvia</taxon>
        <taxon>Autobranchia</taxon>
        <taxon>Pteriomorphia</taxon>
        <taxon>Arcoida</taxon>
        <taxon>Arcoidea</taxon>
        <taxon>Arcidae</taxon>
        <taxon>Tegillarca</taxon>
    </lineage>
</organism>
<evidence type="ECO:0000256" key="3">
    <source>
        <dbReference type="ARBA" id="ARBA00022670"/>
    </source>
</evidence>
<keyword evidence="5" id="KW-0378">Hydrolase</keyword>
<feature type="binding site" evidence="10">
    <location>
        <position position="216"/>
    </location>
    <ligand>
        <name>Zn(2+)</name>
        <dbReference type="ChEBI" id="CHEBI:29105"/>
        <note>catalytic</note>
    </ligand>
</feature>
<accession>A0ABQ9E8H2</accession>
<dbReference type="Gene3D" id="2.60.120.830">
    <property type="match status" value="1"/>
</dbReference>
<keyword evidence="6 10" id="KW-0862">Zinc</keyword>
<dbReference type="PANTHER" id="PTHR13723:SF200">
    <property type="entry name" value="ADAM METALLOPEPTIDASE WITH THROMBOSPONDIN TYPE 1 MOTIF B, ISOFORM B"/>
    <property type="match status" value="1"/>
</dbReference>
<keyword evidence="7" id="KW-0482">Metalloprotease</keyword>
<evidence type="ECO:0000256" key="11">
    <source>
        <dbReference type="SAM" id="MobiDB-lite"/>
    </source>
</evidence>
<dbReference type="Pfam" id="PF05986">
    <property type="entry name" value="ADAMTS_spacer1"/>
    <property type="match status" value="1"/>
</dbReference>
<keyword evidence="8" id="KW-1015">Disulfide bond</keyword>
<dbReference type="SUPFAM" id="SSF55486">
    <property type="entry name" value="Metalloproteases ('zincins'), catalytic domain"/>
    <property type="match status" value="1"/>
</dbReference>
<dbReference type="InterPro" id="IPR036383">
    <property type="entry name" value="TSP1_rpt_sf"/>
</dbReference>
<feature type="compositionally biased region" description="Basic residues" evidence="11">
    <location>
        <begin position="49"/>
        <end position="65"/>
    </location>
</feature>
<dbReference type="InterPro" id="IPR041645">
    <property type="entry name" value="ADAMTS_CR_2"/>
</dbReference>
<dbReference type="Gene3D" id="3.40.390.10">
    <property type="entry name" value="Collagenase (Catalytic Domain)"/>
    <property type="match status" value="1"/>
</dbReference>
<dbReference type="InterPro" id="IPR050439">
    <property type="entry name" value="ADAMTS_ADAMTS-like"/>
</dbReference>
<dbReference type="CDD" id="cd04273">
    <property type="entry name" value="ZnMc_ADAMTS_like"/>
    <property type="match status" value="1"/>
</dbReference>
<dbReference type="SMART" id="SM00209">
    <property type="entry name" value="TSP1"/>
    <property type="match status" value="3"/>
</dbReference>
<dbReference type="Gene3D" id="3.40.1620.60">
    <property type="match status" value="1"/>
</dbReference>
<keyword evidence="14" id="KW-1185">Reference proteome</keyword>
<dbReference type="InterPro" id="IPR013273">
    <property type="entry name" value="ADAMTS/ADAMTS-like"/>
</dbReference>
<gene>
    <name evidence="13" type="ORF">KUTeg_022609</name>
</gene>
<proteinExistence type="predicted"/>
<dbReference type="Proteomes" id="UP001217089">
    <property type="component" value="Unassembled WGS sequence"/>
</dbReference>
<evidence type="ECO:0000313" key="13">
    <source>
        <dbReference type="EMBL" id="KAJ8299862.1"/>
    </source>
</evidence>
<dbReference type="Pfam" id="PF00090">
    <property type="entry name" value="TSP_1"/>
    <property type="match status" value="1"/>
</dbReference>
<dbReference type="InterPro" id="IPR010294">
    <property type="entry name" value="ADAMTS_spacer1"/>
</dbReference>
<dbReference type="Pfam" id="PF17771">
    <property type="entry name" value="ADAMTS_CR_2"/>
    <property type="match status" value="1"/>
</dbReference>
<dbReference type="PANTHER" id="PTHR13723">
    <property type="entry name" value="ADAMTS A DISINTEGRIN AND METALLOPROTEASE WITH THROMBOSPONDIN MOTIFS PROTEASE"/>
    <property type="match status" value="1"/>
</dbReference>
<evidence type="ECO:0000256" key="8">
    <source>
        <dbReference type="ARBA" id="ARBA00023157"/>
    </source>
</evidence>
<dbReference type="Pfam" id="PF01421">
    <property type="entry name" value="Reprolysin"/>
    <property type="match status" value="1"/>
</dbReference>
<feature type="binding site" evidence="10">
    <location>
        <position position="226"/>
    </location>
    <ligand>
        <name>Zn(2+)</name>
        <dbReference type="ChEBI" id="CHEBI:29105"/>
        <note>catalytic</note>
    </ligand>
</feature>
<keyword evidence="4 10" id="KW-0479">Metal-binding</keyword>
<feature type="active site" evidence="10">
    <location>
        <position position="217"/>
    </location>
</feature>
<evidence type="ECO:0000313" key="14">
    <source>
        <dbReference type="Proteomes" id="UP001217089"/>
    </source>
</evidence>
<sequence length="1053" mass="119500">MYINLHHYIYSQNKQENTHYDRQKKEEASCGVQDKHKVDPIKQRERYEKHRQRRSSKKHSRHKRSISVEKHVEAMVVVDTNMMEYYKNEDVTNYVLTIMNMVSTIFHDATIGNAVNIVIVRIMLLEEHQDDLKITHHADKTLKSFCKWQKRLNPKDDDDPHHHDVAILLTRKNICSRLNEPCSTLGLAQVAGICQPHRSCNINEDTGLPLAFTVAHELGHNFGMRHDGVRNECDLKENEEYMYVMAAHLIATSGPIRWSECSKRSITKFIDRGWAYCLDDEPEDHEDFVYPVLPPGTMYDADHQCRLTYGGDAVLCEGTKIMDEPLLYPSECKMLKDVCSTLWCRVNNKCSTKLDAGAEGTICDQNKWCFNGNCTDIGERPEAINGNWGEWSSWSDCTRTCGAGVSTVERHCDNPMPSNGGKYCIGERKRYRICNTEPCEENTPSFRSIQCEEFNYIPYRNGLYEWETVSIPRNPCQLHCKPKNKFFSVMLKDTVTDGTPCTPGTRNMCISGRCRHVGCDWVIDSSAREDKCGICHGDGSSCETIKDQYNETQGLGYVEATVIPENARNIRVEEIAEANNYLALKNDKGDYYLNGHWFIQWSGDYEIAGTVVHYKREGNKEMFEAVGPLKEPLHIMLLLQSHNPGVSFEYTVPKINASVGRTQRSAVVCAERDGIVEDMYCNATTKPDDKMRVCNVHLCPARWWSGPWQHCSVTCGEGGVHRRTVICVRSLSEEQIALEDKACDGQDKPLEVETCHHKNACPGTSTWVVGDWVETMNLFENPILGNKTGLAFQLSKPKLKFMKLYCFLPVPAIKTKAQFQLSKPKLKFMKLYSFLPVQAIKTKAQCTRTCGGGIKYRKVSCTGSQLCDLETEPPSQSPCNNGDCPTTMHVTTTSLQVSHTSDQSDEATPVHNVTHSIENKENLAIENNNTETTKLKIDTSANSNNYALQPDILNESSKQDFINVKIHDTHVNQSNSKDLEQGVNIVLGSEDSFLNIQEGGLNLPERRINIHHNKKPEEDKNVRPDENDVQIGIEQMKHKHSKTEKKIEFNAIA</sequence>
<comment type="subcellular location">
    <subcellularLocation>
        <location evidence="1">Secreted</location>
    </subcellularLocation>
</comment>
<dbReference type="SUPFAM" id="SSF82895">
    <property type="entry name" value="TSP-1 type 1 repeat"/>
    <property type="match status" value="3"/>
</dbReference>
<dbReference type="PROSITE" id="PS50092">
    <property type="entry name" value="TSP1"/>
    <property type="match status" value="3"/>
</dbReference>
<evidence type="ECO:0000256" key="4">
    <source>
        <dbReference type="ARBA" id="ARBA00022723"/>
    </source>
</evidence>
<keyword evidence="2" id="KW-0964">Secreted</keyword>
<dbReference type="Pfam" id="PF19236">
    <property type="entry name" value="ADAMTS_CR_3"/>
    <property type="match status" value="1"/>
</dbReference>
<dbReference type="EMBL" id="JARBDR010000920">
    <property type="protein sequence ID" value="KAJ8299862.1"/>
    <property type="molecule type" value="Genomic_DNA"/>
</dbReference>
<evidence type="ECO:0000256" key="6">
    <source>
        <dbReference type="ARBA" id="ARBA00022833"/>
    </source>
</evidence>